<keyword evidence="3" id="KW-1185">Reference proteome</keyword>
<evidence type="ECO:0000313" key="2">
    <source>
        <dbReference type="EMBL" id="XFO64108.1"/>
    </source>
</evidence>
<dbReference type="Pfam" id="PF03929">
    <property type="entry name" value="PepSY_TM"/>
    <property type="match status" value="1"/>
</dbReference>
<sequence length="134" mass="14678">MIIYQTARKLHLYLGLILVIVLLSEAITGLILAEPGLVGQEKPPMPAVRQSSKLAQEIAPESKGLTSQSQDQLQSNTKPVASGIFGITRGLHQEKIGNLDLKWIVDLAAIGLILLTLTGKYLLFPALRSRRKNR</sequence>
<keyword evidence="1" id="KW-0472">Membrane</keyword>
<organism evidence="2 3">
    <name type="scientific">Sporomusa silvacetica DSM 10669</name>
    <dbReference type="NCBI Taxonomy" id="1123289"/>
    <lineage>
        <taxon>Bacteria</taxon>
        <taxon>Bacillati</taxon>
        <taxon>Bacillota</taxon>
        <taxon>Negativicutes</taxon>
        <taxon>Selenomonadales</taxon>
        <taxon>Sporomusaceae</taxon>
        <taxon>Sporomusa</taxon>
    </lineage>
</organism>
<proteinExistence type="predicted"/>
<evidence type="ECO:0000256" key="1">
    <source>
        <dbReference type="SAM" id="Phobius"/>
    </source>
</evidence>
<dbReference type="EMBL" id="CP155573">
    <property type="protein sequence ID" value="XFO64108.1"/>
    <property type="molecule type" value="Genomic_DNA"/>
</dbReference>
<keyword evidence="1" id="KW-1133">Transmembrane helix</keyword>
<accession>A0ABZ3IFI5</accession>
<gene>
    <name evidence="2" type="ORF">SPSIL_001980</name>
</gene>
<keyword evidence="1" id="KW-0812">Transmembrane</keyword>
<feature type="transmembrane region" description="Helical" evidence="1">
    <location>
        <begin position="12"/>
        <end position="33"/>
    </location>
</feature>
<dbReference type="InterPro" id="IPR005625">
    <property type="entry name" value="PepSY-ass_TM"/>
</dbReference>
<name>A0ABZ3IFI5_9FIRM</name>
<feature type="transmembrane region" description="Helical" evidence="1">
    <location>
        <begin position="103"/>
        <end position="124"/>
    </location>
</feature>
<evidence type="ECO:0000313" key="3">
    <source>
        <dbReference type="Proteomes" id="UP000216752"/>
    </source>
</evidence>
<reference evidence="2" key="1">
    <citation type="submission" date="2024-05" db="EMBL/GenBank/DDBJ databases">
        <title>Isolation and characterization of Sporomusa carbonis sp. nov., a carboxydotrophic hydrogenogen in the genus of Sporomusa isolated from a charcoal burning pile.</title>
        <authorList>
            <person name="Boeer T."/>
            <person name="Rosenbaum F."/>
            <person name="Eysell L."/>
            <person name="Mueller V."/>
            <person name="Daniel R."/>
            <person name="Poehlein A."/>
        </authorList>
    </citation>
    <scope>NUCLEOTIDE SEQUENCE [LARGE SCALE GENOMIC DNA]</scope>
    <source>
        <strain evidence="2">DSM 10669</strain>
    </source>
</reference>
<protein>
    <recommendedName>
        <fullName evidence="4">PepSY-associated TM helix</fullName>
    </recommendedName>
</protein>
<evidence type="ECO:0008006" key="4">
    <source>
        <dbReference type="Google" id="ProtNLM"/>
    </source>
</evidence>
<dbReference type="Proteomes" id="UP000216752">
    <property type="component" value="Chromosome"/>
</dbReference>
<dbReference type="RefSeq" id="WP_169717822.1">
    <property type="nucleotide sequence ID" value="NZ_CP155573.1"/>
</dbReference>